<dbReference type="OrthoDB" id="1122136at2"/>
<keyword evidence="1" id="KW-0472">Membrane</keyword>
<dbReference type="eggNOG" id="ENOG50312I9">
    <property type="taxonomic scope" value="Bacteria"/>
</dbReference>
<proteinExistence type="predicted"/>
<gene>
    <name evidence="2" type="ORF">SAMN05444380_102148</name>
</gene>
<sequence length="133" mass="15779">MSKKELIQEDQKWKQLFQNSFQPEKIPSPDFNKKVMDRVLHEWISQSEYFTPVVNKRNRFWIISGIVVVFIIGFFMDAGVFRQDGLQLLNNLNDSFRFLFSWIKPVHLIFVGTFLAVGLLLALDYFFRKLSNI</sequence>
<dbReference type="AlphaFoldDB" id="A0A1I1VE99"/>
<dbReference type="InParanoid" id="A0A1I1VE99"/>
<protein>
    <submittedName>
        <fullName evidence="2">Uncharacterized protein</fullName>
    </submittedName>
</protein>
<feature type="transmembrane region" description="Helical" evidence="1">
    <location>
        <begin position="60"/>
        <end position="82"/>
    </location>
</feature>
<dbReference type="EMBL" id="FONA01000002">
    <property type="protein sequence ID" value="SFD81382.1"/>
    <property type="molecule type" value="Genomic_DNA"/>
</dbReference>
<evidence type="ECO:0000256" key="1">
    <source>
        <dbReference type="SAM" id="Phobius"/>
    </source>
</evidence>
<feature type="transmembrane region" description="Helical" evidence="1">
    <location>
        <begin position="102"/>
        <end position="127"/>
    </location>
</feature>
<dbReference type="Proteomes" id="UP000181976">
    <property type="component" value="Unassembled WGS sequence"/>
</dbReference>
<accession>A0A1I1VE99</accession>
<dbReference type="RefSeq" id="WP_010528706.1">
    <property type="nucleotide sequence ID" value="NZ_AFSL01000095.1"/>
</dbReference>
<evidence type="ECO:0000313" key="2">
    <source>
        <dbReference type="EMBL" id="SFD81382.1"/>
    </source>
</evidence>
<keyword evidence="3" id="KW-1185">Reference proteome</keyword>
<reference evidence="2 3" key="1">
    <citation type="submission" date="2016-10" db="EMBL/GenBank/DDBJ databases">
        <authorList>
            <person name="de Groot N.N."/>
        </authorList>
    </citation>
    <scope>NUCLEOTIDE SEQUENCE [LARGE SCALE GENOMIC DNA]</scope>
    <source>
        <strain evidence="2 3">DSM 19012</strain>
    </source>
</reference>
<organism evidence="2 3">
    <name type="scientific">Thermophagus xiamenensis</name>
    <dbReference type="NCBI Taxonomy" id="385682"/>
    <lineage>
        <taxon>Bacteria</taxon>
        <taxon>Pseudomonadati</taxon>
        <taxon>Bacteroidota</taxon>
        <taxon>Bacteroidia</taxon>
        <taxon>Marinilabiliales</taxon>
        <taxon>Marinilabiliaceae</taxon>
        <taxon>Thermophagus</taxon>
    </lineage>
</organism>
<keyword evidence="1" id="KW-1133">Transmembrane helix</keyword>
<name>A0A1I1VE99_9BACT</name>
<keyword evidence="1" id="KW-0812">Transmembrane</keyword>
<dbReference type="STRING" id="385682.SAMN05444380_102148"/>
<evidence type="ECO:0000313" key="3">
    <source>
        <dbReference type="Proteomes" id="UP000181976"/>
    </source>
</evidence>